<accession>A0AAD6SHV0</accession>
<dbReference type="Gene3D" id="3.60.10.10">
    <property type="entry name" value="Endonuclease/exonuclease/phosphatase"/>
    <property type="match status" value="1"/>
</dbReference>
<feature type="domain" description="Endonuclease/exonuclease/phosphatase" evidence="3">
    <location>
        <begin position="85"/>
        <end position="280"/>
    </location>
</feature>
<dbReference type="EMBL" id="JARJCM010000113">
    <property type="protein sequence ID" value="KAJ7028291.1"/>
    <property type="molecule type" value="Genomic_DNA"/>
</dbReference>
<evidence type="ECO:0000259" key="3">
    <source>
        <dbReference type="Pfam" id="PF03372"/>
    </source>
</evidence>
<dbReference type="CDD" id="cd09076">
    <property type="entry name" value="L1-EN"/>
    <property type="match status" value="1"/>
</dbReference>
<reference evidence="4" key="1">
    <citation type="submission" date="2023-03" db="EMBL/GenBank/DDBJ databases">
        <title>Massive genome expansion in bonnet fungi (Mycena s.s.) driven by repeated elements and novel gene families across ecological guilds.</title>
        <authorList>
            <consortium name="Lawrence Berkeley National Laboratory"/>
            <person name="Harder C.B."/>
            <person name="Miyauchi S."/>
            <person name="Viragh M."/>
            <person name="Kuo A."/>
            <person name="Thoen E."/>
            <person name="Andreopoulos B."/>
            <person name="Lu D."/>
            <person name="Skrede I."/>
            <person name="Drula E."/>
            <person name="Henrissat B."/>
            <person name="Morin E."/>
            <person name="Kohler A."/>
            <person name="Barry K."/>
            <person name="LaButti K."/>
            <person name="Morin E."/>
            <person name="Salamov A."/>
            <person name="Lipzen A."/>
            <person name="Mereny Z."/>
            <person name="Hegedus B."/>
            <person name="Baldrian P."/>
            <person name="Stursova M."/>
            <person name="Weitz H."/>
            <person name="Taylor A."/>
            <person name="Grigoriev I.V."/>
            <person name="Nagy L.G."/>
            <person name="Martin F."/>
            <person name="Kauserud H."/>
        </authorList>
    </citation>
    <scope>NUCLEOTIDE SEQUENCE</scope>
    <source>
        <strain evidence="4">CBHHK200</strain>
    </source>
</reference>
<comment type="caution">
    <text evidence="4">The sequence shown here is derived from an EMBL/GenBank/DDBJ whole genome shotgun (WGS) entry which is preliminary data.</text>
</comment>
<evidence type="ECO:0000313" key="4">
    <source>
        <dbReference type="EMBL" id="KAJ7028291.1"/>
    </source>
</evidence>
<evidence type="ECO:0000256" key="1">
    <source>
        <dbReference type="SAM" id="Coils"/>
    </source>
</evidence>
<proteinExistence type="predicted"/>
<dbReference type="GO" id="GO:0004519">
    <property type="term" value="F:endonuclease activity"/>
    <property type="evidence" value="ECO:0007669"/>
    <property type="project" value="UniProtKB-KW"/>
</dbReference>
<dbReference type="AlphaFoldDB" id="A0AAD6SHV0"/>
<dbReference type="Pfam" id="PF03372">
    <property type="entry name" value="Exo_endo_phos"/>
    <property type="match status" value="1"/>
</dbReference>
<gene>
    <name evidence="4" type="ORF">C8F04DRAFT_964155</name>
</gene>
<keyword evidence="1" id="KW-0175">Coiled coil</keyword>
<keyword evidence="4" id="KW-0255">Endonuclease</keyword>
<protein>
    <submittedName>
        <fullName evidence="4">Endonuclease/exonuclease/phosphatase</fullName>
    </submittedName>
</protein>
<dbReference type="SUPFAM" id="SSF56219">
    <property type="entry name" value="DNase I-like"/>
    <property type="match status" value="1"/>
</dbReference>
<feature type="coiled-coil region" evidence="1">
    <location>
        <begin position="367"/>
        <end position="394"/>
    </location>
</feature>
<organism evidence="4 5">
    <name type="scientific">Mycena alexandri</name>
    <dbReference type="NCBI Taxonomy" id="1745969"/>
    <lineage>
        <taxon>Eukaryota</taxon>
        <taxon>Fungi</taxon>
        <taxon>Dikarya</taxon>
        <taxon>Basidiomycota</taxon>
        <taxon>Agaricomycotina</taxon>
        <taxon>Agaricomycetes</taxon>
        <taxon>Agaricomycetidae</taxon>
        <taxon>Agaricales</taxon>
        <taxon>Marasmiineae</taxon>
        <taxon>Mycenaceae</taxon>
        <taxon>Mycena</taxon>
    </lineage>
</organism>
<feature type="compositionally biased region" description="Pro residues" evidence="2">
    <location>
        <begin position="11"/>
        <end position="24"/>
    </location>
</feature>
<feature type="region of interest" description="Disordered" evidence="2">
    <location>
        <begin position="1"/>
        <end position="24"/>
    </location>
</feature>
<dbReference type="Proteomes" id="UP001218188">
    <property type="component" value="Unassembled WGS sequence"/>
</dbReference>
<evidence type="ECO:0000313" key="5">
    <source>
        <dbReference type="Proteomes" id="UP001218188"/>
    </source>
</evidence>
<feature type="non-terminal residue" evidence="4">
    <location>
        <position position="639"/>
    </location>
</feature>
<dbReference type="InterPro" id="IPR005135">
    <property type="entry name" value="Endo/exonuclease/phosphatase"/>
</dbReference>
<dbReference type="PANTHER" id="PTHR19446">
    <property type="entry name" value="REVERSE TRANSCRIPTASES"/>
    <property type="match status" value="1"/>
</dbReference>
<keyword evidence="4" id="KW-0378">Hydrolase</keyword>
<keyword evidence="5" id="KW-1185">Reference proteome</keyword>
<sequence>MRIDTNAPLTQPAPAPPPPRLVAPNPPTFRIHGRAPAVRTGKKNTKAFVKIGGLNIRGNGNVNINHTDNKWFRVNQTMSERRLGILIVGEAHLSDERLQDIERVFARQLKVVFSRDPRTPNANGVAFVLNKNLVKTDDIKTTEIIPGRALLLETKKKNDKPLSILGVYAPNSAAENEEFWKEIQAFFETHRNVRRPDVMGGDTNVVEDALDRLPAHSDPDGPVSALDELKSFLRLTDGWRETHPTTRAYTYHQVQTGSQSRIDRIYVKRDVFEQTYEWDISTVGIKTDHRLVSMKLTSEDAPTIGHGRWVWPTHLHKDKDLKKFIHEKGLALQTELAALERSGNRRNDHNVQTTWKTFKDEIIEKARERAKIVIPKIDKEIKELEAELDIILAQDLPDEERKLSGAILTEKLAKLHQKRSRDTRESSEIRNRLYGETISRYWSLINKERKPREIIHRLLKSPAGHNLEEYETNSRRMATMARNYHNKIQSEGRRERTPDLRDHTIDIVLLRTVRKVTEEQSVELKTRLTRTDVKKALKLSANHKAPGLNGITYELWKILDSRFDTDSFQDKPAFDILEVLRIIFNDIEKNGMVQGTQFSESWMCPLYKKNNKADIANYRPISLLNTDYKIFTKALTLKL</sequence>
<keyword evidence="4" id="KW-0540">Nuclease</keyword>
<dbReference type="InterPro" id="IPR036691">
    <property type="entry name" value="Endo/exonu/phosph_ase_sf"/>
</dbReference>
<evidence type="ECO:0000256" key="2">
    <source>
        <dbReference type="SAM" id="MobiDB-lite"/>
    </source>
</evidence>
<name>A0AAD6SHV0_9AGAR</name>